<dbReference type="KEGG" id="gba:J421_5206"/>
<geneLocation type="plasmid" evidence="3 4">
    <name>1</name>
</geneLocation>
<dbReference type="PANTHER" id="PTHR35848">
    <property type="entry name" value="OXALATE-BINDING PROTEIN"/>
    <property type="match status" value="1"/>
</dbReference>
<keyword evidence="1" id="KW-0479">Metal-binding</keyword>
<dbReference type="InterPro" id="IPR013096">
    <property type="entry name" value="Cupin_2"/>
</dbReference>
<reference evidence="3 4" key="1">
    <citation type="journal article" date="2014" name="Genome Announc.">
        <title>Genome Sequence and Methylome of Soil Bacterium Gemmatirosa kalamazoonensis KBS708T, a Member of the Rarely Cultivated Gemmatimonadetes Phylum.</title>
        <authorList>
            <person name="Debruyn J.M."/>
            <person name="Radosevich M."/>
            <person name="Wommack K.E."/>
            <person name="Polson S.W."/>
            <person name="Hauser L.J."/>
            <person name="Fawaz M.N."/>
            <person name="Korlach J."/>
            <person name="Tsai Y.C."/>
        </authorList>
    </citation>
    <scope>NUCLEOTIDE SEQUENCE [LARGE SCALE GENOMIC DNA]</scope>
    <source>
        <strain evidence="3 4">KBS708</strain>
        <plasmid evidence="4">Plasmid 1</plasmid>
    </source>
</reference>
<dbReference type="EMBL" id="CP007129">
    <property type="protein sequence ID" value="AHG92741.1"/>
    <property type="molecule type" value="Genomic_DNA"/>
</dbReference>
<dbReference type="PATRIC" id="fig|861299.3.peg.5263"/>
<name>W0RPX2_9BACT</name>
<dbReference type="Proteomes" id="UP000019151">
    <property type="component" value="Plasmid 1"/>
</dbReference>
<evidence type="ECO:0000259" key="2">
    <source>
        <dbReference type="Pfam" id="PF07883"/>
    </source>
</evidence>
<sequence>MTVPIKHLRFGKGFSVALSSARGQAATMVIAPGDCEGGPDNRHRGADQWLYVLSGSGVAILGGRRHRIKGGSLVLIEKGTTHEIRNTGRTPLKTLNVYVPPAYTADGDELPRGRS</sequence>
<protein>
    <submittedName>
        <fullName evidence="3">Cupin 2 conserved barrel domain protein</fullName>
    </submittedName>
</protein>
<gene>
    <name evidence="3" type="ORF">J421_5206</name>
</gene>
<dbReference type="Pfam" id="PF07883">
    <property type="entry name" value="Cupin_2"/>
    <property type="match status" value="1"/>
</dbReference>
<dbReference type="InterPro" id="IPR014710">
    <property type="entry name" value="RmlC-like_jellyroll"/>
</dbReference>
<keyword evidence="4" id="KW-1185">Reference proteome</keyword>
<evidence type="ECO:0000313" key="4">
    <source>
        <dbReference type="Proteomes" id="UP000019151"/>
    </source>
</evidence>
<dbReference type="HOGENOM" id="CLU_090569_2_0_0"/>
<organism evidence="3 4">
    <name type="scientific">Gemmatirosa kalamazoonensis</name>
    <dbReference type="NCBI Taxonomy" id="861299"/>
    <lineage>
        <taxon>Bacteria</taxon>
        <taxon>Pseudomonadati</taxon>
        <taxon>Gemmatimonadota</taxon>
        <taxon>Gemmatimonadia</taxon>
        <taxon>Gemmatimonadales</taxon>
        <taxon>Gemmatimonadaceae</taxon>
        <taxon>Gemmatirosa</taxon>
    </lineage>
</organism>
<dbReference type="GO" id="GO:0046872">
    <property type="term" value="F:metal ion binding"/>
    <property type="evidence" value="ECO:0007669"/>
    <property type="project" value="UniProtKB-KW"/>
</dbReference>
<feature type="domain" description="Cupin type-2" evidence="2">
    <location>
        <begin position="27"/>
        <end position="98"/>
    </location>
</feature>
<dbReference type="SUPFAM" id="SSF51182">
    <property type="entry name" value="RmlC-like cupins"/>
    <property type="match status" value="1"/>
</dbReference>
<dbReference type="InterPro" id="IPR011051">
    <property type="entry name" value="RmlC_Cupin_sf"/>
</dbReference>
<dbReference type="PANTHER" id="PTHR35848:SF6">
    <property type="entry name" value="CUPIN TYPE-2 DOMAIN-CONTAINING PROTEIN"/>
    <property type="match status" value="1"/>
</dbReference>
<dbReference type="InParanoid" id="W0RPX2"/>
<proteinExistence type="predicted"/>
<dbReference type="Gene3D" id="2.60.120.10">
    <property type="entry name" value="Jelly Rolls"/>
    <property type="match status" value="1"/>
</dbReference>
<evidence type="ECO:0000313" key="3">
    <source>
        <dbReference type="EMBL" id="AHG92741.1"/>
    </source>
</evidence>
<accession>W0RPX2</accession>
<dbReference type="InterPro" id="IPR051610">
    <property type="entry name" value="GPI/OXD"/>
</dbReference>
<keyword evidence="3" id="KW-0614">Plasmid</keyword>
<dbReference type="CDD" id="cd07006">
    <property type="entry name" value="cupin_XcTcmJ-like"/>
    <property type="match status" value="1"/>
</dbReference>
<evidence type="ECO:0000256" key="1">
    <source>
        <dbReference type="ARBA" id="ARBA00022723"/>
    </source>
</evidence>
<dbReference type="AlphaFoldDB" id="W0RPX2"/>